<feature type="transmembrane region" description="Helical" evidence="4">
    <location>
        <begin position="191"/>
        <end position="219"/>
    </location>
</feature>
<feature type="transmembrane region" description="Helical" evidence="4">
    <location>
        <begin position="39"/>
        <end position="57"/>
    </location>
</feature>
<dbReference type="EMBL" id="JBFOCI010000004">
    <property type="protein sequence ID" value="MEW9807340.1"/>
    <property type="molecule type" value="Genomic_DNA"/>
</dbReference>
<dbReference type="Gene3D" id="3.30.70.1230">
    <property type="entry name" value="Nucleotide cyclase"/>
    <property type="match status" value="1"/>
</dbReference>
<evidence type="ECO:0000256" key="4">
    <source>
        <dbReference type="SAM" id="Phobius"/>
    </source>
</evidence>
<evidence type="ECO:0000259" key="6">
    <source>
        <dbReference type="PROSITE" id="PS51085"/>
    </source>
</evidence>
<dbReference type="InterPro" id="IPR029787">
    <property type="entry name" value="Nucleotide_cyclase"/>
</dbReference>
<gene>
    <name evidence="7" type="ORF">ABUE31_15205</name>
</gene>
<dbReference type="InterPro" id="IPR012675">
    <property type="entry name" value="Beta-grasp_dom_sf"/>
</dbReference>
<dbReference type="InterPro" id="IPR050697">
    <property type="entry name" value="Adenylyl/Guanylyl_Cyclase_3/4"/>
</dbReference>
<dbReference type="SUPFAM" id="SSF81343">
    <property type="entry name" value="Fumarate reductase respiratory complex transmembrane subunits"/>
    <property type="match status" value="1"/>
</dbReference>
<dbReference type="PANTHER" id="PTHR43081:SF17">
    <property type="entry name" value="BLL5647 PROTEIN"/>
    <property type="match status" value="1"/>
</dbReference>
<dbReference type="InterPro" id="IPR001041">
    <property type="entry name" value="2Fe-2S_ferredoxin-type"/>
</dbReference>
<dbReference type="SUPFAM" id="SSF54292">
    <property type="entry name" value="2Fe-2S ferredoxin-like"/>
    <property type="match status" value="1"/>
</dbReference>
<keyword evidence="4" id="KW-0812">Transmembrane</keyword>
<feature type="transmembrane region" description="Helical" evidence="4">
    <location>
        <begin position="121"/>
        <end position="139"/>
    </location>
</feature>
<protein>
    <submittedName>
        <fullName evidence="7">Adenylate/guanylate cyclase domain-containing protein</fullName>
    </submittedName>
</protein>
<dbReference type="CDD" id="cd07302">
    <property type="entry name" value="CHD"/>
    <property type="match status" value="1"/>
</dbReference>
<dbReference type="RefSeq" id="WP_367724634.1">
    <property type="nucleotide sequence ID" value="NZ_JBFOCI010000004.1"/>
</dbReference>
<dbReference type="InterPro" id="IPR036010">
    <property type="entry name" value="2Fe-2S_ferredoxin-like_sf"/>
</dbReference>
<dbReference type="SUPFAM" id="SSF55073">
    <property type="entry name" value="Nucleotide cyclase"/>
    <property type="match status" value="1"/>
</dbReference>
<dbReference type="CDD" id="cd00207">
    <property type="entry name" value="fer2"/>
    <property type="match status" value="1"/>
</dbReference>
<dbReference type="SMART" id="SM00044">
    <property type="entry name" value="CYCc"/>
    <property type="match status" value="1"/>
</dbReference>
<comment type="subcellular location">
    <subcellularLocation>
        <location evidence="1">Cell membrane</location>
        <topology evidence="1">Multi-pass membrane protein</topology>
    </subcellularLocation>
</comment>
<evidence type="ECO:0000313" key="8">
    <source>
        <dbReference type="Proteomes" id="UP001556196"/>
    </source>
</evidence>
<dbReference type="InterPro" id="IPR001054">
    <property type="entry name" value="A/G_cyclase"/>
</dbReference>
<sequence length="542" mass="57675">MLFVTMHMANVALNLFSIEAADAGLEWLTEPWRTPVGSVLLYGAAAVHFVLVLRTLYLKRTLRMPAKEAAQVVLGLLIPLLVAEHVIGTRVYGSMTGTEIDYEFVVRALWIDSPATGVKQVLALLVIWAHGCLGLHFWLRFRPWYATAAPFLLIAAVLVPVLALLGFADAGKVVQSLPLPPVPDDAALERIWAALAAKDLLLTTVYAVAIAAVAGTLALRALRQVMARRNLVEVRYEGGQVVRVPRGTSVLEASRIGGIPHYAVCGGKGRCSTCRIRVTAGVETLPPPSPLECATLTRIHAIPEVRLACQLRPTAQLTVLPLLAADRERALTTGLRPTTPGREQEIAVLFCDIRSFTALADHRLPYDIVFLLNRYFAIVGKAVEQSGGTLDKFIGDGAMALFGLNGSTAEACRQALAASAAILAELDRLSEELAAEIPAPLRVAIGIHAGPAIVGAMGYGGAMHVTAIGDTVNVASRLESAAKEFNAAIVVSDAVASLSGLDFSDYEAREIAIRGSRRPLHVHVVPQGAAFASGLTDARAVA</sequence>
<keyword evidence="8" id="KW-1185">Reference proteome</keyword>
<feature type="transmembrane region" description="Helical" evidence="4">
    <location>
        <begin position="69"/>
        <end position="87"/>
    </location>
</feature>
<dbReference type="PROSITE" id="PS50125">
    <property type="entry name" value="GUANYLATE_CYCLASE_2"/>
    <property type="match status" value="1"/>
</dbReference>
<feature type="domain" description="Guanylate cyclase" evidence="5">
    <location>
        <begin position="347"/>
        <end position="479"/>
    </location>
</feature>
<evidence type="ECO:0000256" key="1">
    <source>
        <dbReference type="ARBA" id="ARBA00004651"/>
    </source>
</evidence>
<accession>A0ABV3R2T9</accession>
<dbReference type="Proteomes" id="UP001556196">
    <property type="component" value="Unassembled WGS sequence"/>
</dbReference>
<dbReference type="Pfam" id="PF00111">
    <property type="entry name" value="Fer2"/>
    <property type="match status" value="1"/>
</dbReference>
<proteinExistence type="predicted"/>
<comment type="caution">
    <text evidence="7">The sequence shown here is derived from an EMBL/GenBank/DDBJ whole genome shotgun (WGS) entry which is preliminary data.</text>
</comment>
<feature type="domain" description="2Fe-2S ferredoxin-type" evidence="6">
    <location>
        <begin position="230"/>
        <end position="325"/>
    </location>
</feature>
<dbReference type="PANTHER" id="PTHR43081">
    <property type="entry name" value="ADENYLATE CYCLASE, TERMINAL-DIFFERENTIATION SPECIFIC-RELATED"/>
    <property type="match status" value="1"/>
</dbReference>
<evidence type="ECO:0000256" key="2">
    <source>
        <dbReference type="ARBA" id="ARBA00022475"/>
    </source>
</evidence>
<organism evidence="7 8">
    <name type="scientific">Mesorhizobium marinum</name>
    <dbReference type="NCBI Taxonomy" id="3228790"/>
    <lineage>
        <taxon>Bacteria</taxon>
        <taxon>Pseudomonadati</taxon>
        <taxon>Pseudomonadota</taxon>
        <taxon>Alphaproteobacteria</taxon>
        <taxon>Hyphomicrobiales</taxon>
        <taxon>Phyllobacteriaceae</taxon>
        <taxon>Mesorhizobium</taxon>
    </lineage>
</organism>
<dbReference type="Pfam" id="PF00211">
    <property type="entry name" value="Guanylate_cyc"/>
    <property type="match status" value="1"/>
</dbReference>
<keyword evidence="2" id="KW-1003">Cell membrane</keyword>
<name>A0ABV3R2T9_9HYPH</name>
<reference evidence="7 8" key="1">
    <citation type="submission" date="2024-06" db="EMBL/GenBank/DDBJ databases">
        <authorList>
            <person name="Tuo L."/>
        </authorList>
    </citation>
    <scope>NUCLEOTIDE SEQUENCE [LARGE SCALE GENOMIC DNA]</scope>
    <source>
        <strain evidence="7 8">ZMM04-5</strain>
    </source>
</reference>
<dbReference type="PROSITE" id="PS51085">
    <property type="entry name" value="2FE2S_FER_2"/>
    <property type="match status" value="1"/>
</dbReference>
<dbReference type="InterPro" id="IPR034804">
    <property type="entry name" value="SQR/QFR_C/D"/>
</dbReference>
<evidence type="ECO:0000259" key="5">
    <source>
        <dbReference type="PROSITE" id="PS50125"/>
    </source>
</evidence>
<keyword evidence="3 4" id="KW-0472">Membrane</keyword>
<keyword evidence="4" id="KW-1133">Transmembrane helix</keyword>
<evidence type="ECO:0000313" key="7">
    <source>
        <dbReference type="EMBL" id="MEW9807340.1"/>
    </source>
</evidence>
<feature type="transmembrane region" description="Helical" evidence="4">
    <location>
        <begin position="151"/>
        <end position="171"/>
    </location>
</feature>
<evidence type="ECO:0000256" key="3">
    <source>
        <dbReference type="ARBA" id="ARBA00023136"/>
    </source>
</evidence>
<dbReference type="Gene3D" id="3.10.20.30">
    <property type="match status" value="1"/>
</dbReference>